<keyword evidence="15" id="KW-0472">Membrane</keyword>
<dbReference type="GO" id="GO:0004674">
    <property type="term" value="F:protein serine/threonine kinase activity"/>
    <property type="evidence" value="ECO:0007669"/>
    <property type="project" value="UniProtKB-KW"/>
</dbReference>
<evidence type="ECO:0000256" key="10">
    <source>
        <dbReference type="ARBA" id="ARBA00022737"/>
    </source>
</evidence>
<dbReference type="EC" id="2.7.11.1" evidence="2"/>
<keyword evidence="3" id="KW-1003">Cell membrane</keyword>
<dbReference type="GO" id="GO:0038023">
    <property type="term" value="F:signaling receptor activity"/>
    <property type="evidence" value="ECO:0000318"/>
    <property type="project" value="GO_Central"/>
</dbReference>
<dbReference type="SMART" id="SM00369">
    <property type="entry name" value="LRR_TYP"/>
    <property type="match status" value="9"/>
</dbReference>
<dbReference type="SMART" id="SM00365">
    <property type="entry name" value="LRR_SD22"/>
    <property type="match status" value="4"/>
</dbReference>
<dbReference type="Pfam" id="PF08263">
    <property type="entry name" value="LRRNT_2"/>
    <property type="match status" value="1"/>
</dbReference>
<evidence type="ECO:0000256" key="3">
    <source>
        <dbReference type="ARBA" id="ARBA00022475"/>
    </source>
</evidence>
<keyword evidence="17" id="KW-0325">Glycoprotein</keyword>
<dbReference type="FunFam" id="3.80.10.10:FF:000400">
    <property type="entry name" value="Nuclear pore complex protein NUP107"/>
    <property type="match status" value="1"/>
</dbReference>
<protein>
    <recommendedName>
        <fullName evidence="2">non-specific serine/threonine protein kinase</fullName>
        <ecNumber evidence="2">2.7.11.1</ecNumber>
    </recommendedName>
</protein>
<feature type="domain" description="Protein kinase" evidence="20">
    <location>
        <begin position="598"/>
        <end position="845"/>
    </location>
</feature>
<keyword evidence="8" id="KW-0812">Transmembrane</keyword>
<evidence type="ECO:0000259" key="20">
    <source>
        <dbReference type="PROSITE" id="PS50011"/>
    </source>
</evidence>
<comment type="subcellular location">
    <subcellularLocation>
        <location evidence="1">Cell membrane</location>
        <topology evidence="1">Single-pass type I membrane protein</topology>
    </subcellularLocation>
</comment>
<comment type="catalytic activity">
    <reaction evidence="19">
        <text>L-seryl-[protein] + ATP = O-phospho-L-seryl-[protein] + ADP + H(+)</text>
        <dbReference type="Rhea" id="RHEA:17989"/>
        <dbReference type="Rhea" id="RHEA-COMP:9863"/>
        <dbReference type="Rhea" id="RHEA-COMP:11604"/>
        <dbReference type="ChEBI" id="CHEBI:15378"/>
        <dbReference type="ChEBI" id="CHEBI:29999"/>
        <dbReference type="ChEBI" id="CHEBI:30616"/>
        <dbReference type="ChEBI" id="CHEBI:83421"/>
        <dbReference type="ChEBI" id="CHEBI:456216"/>
        <dbReference type="EC" id="2.7.11.1"/>
    </reaction>
</comment>
<dbReference type="GO" id="GO:0005886">
    <property type="term" value="C:plasma membrane"/>
    <property type="evidence" value="ECO:0000318"/>
    <property type="project" value="GO_Central"/>
</dbReference>
<sequence>EEAYALLKWKTSLQNQNLNSSLLSSWTLYPANATKISPCSWFGISCNHAGSRVISITMSTLGLNGTFHDFSFSSFPHLANLNLSFNLFFGNIPLQIGNLSKLQYLDLGSNQLSGLIPPEIGKLNQLRRLYLDMNQLHGTIPPEIGQLSLIDKLALCHNNLHGSIPSSLGNLSNLAVLYLYKNSLSGSIPSIIGKLKSLLQLDLSENQFSGSIPLSLGNLSSLTMMSLFNNSLSGSIPPILGNLKSLSALGLHINQLNGFIPPSIGNLSSLRVLYLYNNGLYGFVPEEIGYLKSLSELELCTNLLRGVIPHSIERVLLNQNNLSGKMYEAFGDHPNLTFLDLSNNNFCGEISFNWGNFSKLSTFIVSMNNISGSIPPDIGNSPKLQVLDLSSNHIVGKIPVQLEMLSSLNKLILNLNQLSGGVPLEFGSLTKLQYLDLSTNKLSSSIPKSIGNLLKLHYLNLSNNQLSHKIPTEFEKLIHLSELDLSHNILQEEIPPQVCNMGSLEKLNLSHNNLSDFIPRCFEEMRSLSCIDISYNELHGPIPNSTAFKDGLMEGNKGLKRVSQEEQSNSMNRLRLLSVLNFDGKIMHEEIIKATDDFDEKFCIGKGGQGSVYKAELPSGDIVAVKKFNSQLLSGNMADHDEFLNEVLALKEIRHRNNVKFHGFCYNGPHSFLVCEYLDRGSLARILGDDVTAKELGWNRRINVIKGVANALSYLHHDCLPSIIHRDISSKNVLLDSNFEAHVSDFGIAKFVGPHSSNWTEFAGTFGYAAPEIAYTMRATEKYDVYSFGVLVFEVIKGNHPRDFFSINFSSFSNMIIDVNKILDPRLPTPSPSVMDYGGCHFMLR</sequence>
<keyword evidence="6" id="KW-0433">Leucine-rich repeat</keyword>
<dbReference type="Proteomes" id="UP000027120">
    <property type="component" value="Unassembled WGS sequence"/>
</dbReference>
<evidence type="ECO:0000313" key="21">
    <source>
        <dbReference type="EMBL" id="KDO45553.1"/>
    </source>
</evidence>
<reference evidence="21 22" key="1">
    <citation type="submission" date="2014-04" db="EMBL/GenBank/DDBJ databases">
        <authorList>
            <consortium name="International Citrus Genome Consortium"/>
            <person name="Gmitter F."/>
            <person name="Chen C."/>
            <person name="Farmerie W."/>
            <person name="Harkins T."/>
            <person name="Desany B."/>
            <person name="Mohiuddin M."/>
            <person name="Kodira C."/>
            <person name="Borodovsky M."/>
            <person name="Lomsadze A."/>
            <person name="Burns P."/>
            <person name="Jenkins J."/>
            <person name="Prochnik S."/>
            <person name="Shu S."/>
            <person name="Chapman J."/>
            <person name="Pitluck S."/>
            <person name="Schmutz J."/>
            <person name="Rokhsar D."/>
        </authorList>
    </citation>
    <scope>NUCLEOTIDE SEQUENCE</scope>
</reference>
<evidence type="ECO:0000256" key="11">
    <source>
        <dbReference type="ARBA" id="ARBA00022741"/>
    </source>
</evidence>
<dbReference type="PROSITE" id="PS00109">
    <property type="entry name" value="PROTEIN_KINASE_TYR"/>
    <property type="match status" value="1"/>
</dbReference>
<evidence type="ECO:0000256" key="2">
    <source>
        <dbReference type="ARBA" id="ARBA00012513"/>
    </source>
</evidence>
<dbReference type="GO" id="GO:0009755">
    <property type="term" value="P:hormone-mediated signaling pathway"/>
    <property type="evidence" value="ECO:0000318"/>
    <property type="project" value="GO_Central"/>
</dbReference>
<organism evidence="21 22">
    <name type="scientific">Citrus sinensis</name>
    <name type="common">Sweet orange</name>
    <name type="synonym">Citrus aurantium var. sinensis</name>
    <dbReference type="NCBI Taxonomy" id="2711"/>
    <lineage>
        <taxon>Eukaryota</taxon>
        <taxon>Viridiplantae</taxon>
        <taxon>Streptophyta</taxon>
        <taxon>Embryophyta</taxon>
        <taxon>Tracheophyta</taxon>
        <taxon>Spermatophyta</taxon>
        <taxon>Magnoliopsida</taxon>
        <taxon>eudicotyledons</taxon>
        <taxon>Gunneridae</taxon>
        <taxon>Pentapetalae</taxon>
        <taxon>rosids</taxon>
        <taxon>malvids</taxon>
        <taxon>Sapindales</taxon>
        <taxon>Rutaceae</taxon>
        <taxon>Aurantioideae</taxon>
        <taxon>Citrus</taxon>
    </lineage>
</organism>
<dbReference type="FunFam" id="1.10.510.10:FF:001023">
    <property type="entry name" value="Os07g0541700 protein"/>
    <property type="match status" value="1"/>
</dbReference>
<dbReference type="Pfam" id="PF00069">
    <property type="entry name" value="Pkinase"/>
    <property type="match status" value="1"/>
</dbReference>
<evidence type="ECO:0000256" key="1">
    <source>
        <dbReference type="ARBA" id="ARBA00004251"/>
    </source>
</evidence>
<dbReference type="Gene3D" id="3.30.200.20">
    <property type="entry name" value="Phosphorylase Kinase, domain 1"/>
    <property type="match status" value="1"/>
</dbReference>
<dbReference type="InterPro" id="IPR008266">
    <property type="entry name" value="Tyr_kinase_AS"/>
</dbReference>
<dbReference type="EMBL" id="KK785246">
    <property type="protein sequence ID" value="KDO45553.1"/>
    <property type="molecule type" value="Genomic_DNA"/>
</dbReference>
<dbReference type="FunFam" id="3.30.200.20:FF:000309">
    <property type="entry name" value="Leucine-rich repeat receptor protein kinase MSP1"/>
    <property type="match status" value="1"/>
</dbReference>
<dbReference type="GO" id="GO:0005524">
    <property type="term" value="F:ATP binding"/>
    <property type="evidence" value="ECO:0007669"/>
    <property type="project" value="UniProtKB-KW"/>
</dbReference>
<dbReference type="PANTHER" id="PTHR48053">
    <property type="entry name" value="LEUCINE RICH REPEAT FAMILY PROTEIN, EXPRESSED"/>
    <property type="match status" value="1"/>
</dbReference>
<keyword evidence="7" id="KW-0808">Transferase</keyword>
<dbReference type="InterPro" id="IPR003591">
    <property type="entry name" value="Leu-rich_rpt_typical-subtyp"/>
</dbReference>
<keyword evidence="9" id="KW-0732">Signal</keyword>
<dbReference type="InterPro" id="IPR000719">
    <property type="entry name" value="Prot_kinase_dom"/>
</dbReference>
<gene>
    <name evidence="21" type="ORF">CISIN_1g0380032mg</name>
</gene>
<dbReference type="Gene3D" id="3.80.10.10">
    <property type="entry name" value="Ribonuclease Inhibitor"/>
    <property type="match status" value="4"/>
</dbReference>
<keyword evidence="12" id="KW-0418">Kinase</keyword>
<evidence type="ECO:0000256" key="16">
    <source>
        <dbReference type="ARBA" id="ARBA00023170"/>
    </source>
</evidence>
<dbReference type="PROSITE" id="PS50011">
    <property type="entry name" value="PROTEIN_KINASE_DOM"/>
    <property type="match status" value="1"/>
</dbReference>
<evidence type="ECO:0000256" key="5">
    <source>
        <dbReference type="ARBA" id="ARBA00022553"/>
    </source>
</evidence>
<dbReference type="SUPFAM" id="SSF52047">
    <property type="entry name" value="RNI-like"/>
    <property type="match status" value="1"/>
</dbReference>
<dbReference type="AlphaFoldDB" id="A0A067DRS6"/>
<evidence type="ECO:0000256" key="6">
    <source>
        <dbReference type="ARBA" id="ARBA00022614"/>
    </source>
</evidence>
<keyword evidence="22" id="KW-1185">Reference proteome</keyword>
<evidence type="ECO:0000256" key="8">
    <source>
        <dbReference type="ARBA" id="ARBA00022692"/>
    </source>
</evidence>
<keyword evidence="10" id="KW-0677">Repeat</keyword>
<dbReference type="FunFam" id="3.80.10.10:FF:000416">
    <property type="entry name" value="Probable leucine-rich repeat receptor-like protein kinase At5g63930"/>
    <property type="match status" value="1"/>
</dbReference>
<evidence type="ECO:0000256" key="15">
    <source>
        <dbReference type="ARBA" id="ARBA00023136"/>
    </source>
</evidence>
<dbReference type="PRINTS" id="PR00019">
    <property type="entry name" value="LEURICHRPT"/>
</dbReference>
<keyword evidence="11" id="KW-0547">Nucleotide-binding</keyword>
<dbReference type="InterPro" id="IPR013210">
    <property type="entry name" value="LRR_N_plant-typ"/>
</dbReference>
<evidence type="ECO:0000313" key="22">
    <source>
        <dbReference type="Proteomes" id="UP000027120"/>
    </source>
</evidence>
<evidence type="ECO:0000256" key="4">
    <source>
        <dbReference type="ARBA" id="ARBA00022527"/>
    </source>
</evidence>
<evidence type="ECO:0000256" key="19">
    <source>
        <dbReference type="ARBA" id="ARBA00048679"/>
    </source>
</evidence>
<dbReference type="Gene3D" id="1.10.510.10">
    <property type="entry name" value="Transferase(Phosphotransferase) domain 1"/>
    <property type="match status" value="1"/>
</dbReference>
<comment type="catalytic activity">
    <reaction evidence="18">
        <text>L-threonyl-[protein] + ATP = O-phospho-L-threonyl-[protein] + ADP + H(+)</text>
        <dbReference type="Rhea" id="RHEA:46608"/>
        <dbReference type="Rhea" id="RHEA-COMP:11060"/>
        <dbReference type="Rhea" id="RHEA-COMP:11605"/>
        <dbReference type="ChEBI" id="CHEBI:15378"/>
        <dbReference type="ChEBI" id="CHEBI:30013"/>
        <dbReference type="ChEBI" id="CHEBI:30616"/>
        <dbReference type="ChEBI" id="CHEBI:61977"/>
        <dbReference type="ChEBI" id="CHEBI:456216"/>
        <dbReference type="EC" id="2.7.11.1"/>
    </reaction>
</comment>
<dbReference type="InterPro" id="IPR032675">
    <property type="entry name" value="LRR_dom_sf"/>
</dbReference>
<dbReference type="SUPFAM" id="SSF52058">
    <property type="entry name" value="L domain-like"/>
    <property type="match status" value="1"/>
</dbReference>
<feature type="non-terminal residue" evidence="21">
    <location>
        <position position="1"/>
    </location>
</feature>
<dbReference type="SUPFAM" id="SSF56112">
    <property type="entry name" value="Protein kinase-like (PK-like)"/>
    <property type="match status" value="1"/>
</dbReference>
<keyword evidence="16" id="KW-0675">Receptor</keyword>
<dbReference type="PANTHER" id="PTHR48053:SF139">
    <property type="entry name" value="LRR RECEPTOR-LIKE KINASE FAMILY PROTEIN"/>
    <property type="match status" value="1"/>
</dbReference>
<dbReference type="InterPro" id="IPR011009">
    <property type="entry name" value="Kinase-like_dom_sf"/>
</dbReference>
<keyword evidence="13" id="KW-0067">ATP-binding</keyword>
<dbReference type="GO" id="GO:0009791">
    <property type="term" value="P:post-embryonic development"/>
    <property type="evidence" value="ECO:0007669"/>
    <property type="project" value="UniProtKB-ARBA"/>
</dbReference>
<dbReference type="InterPro" id="IPR001611">
    <property type="entry name" value="Leu-rich_rpt"/>
</dbReference>
<evidence type="ECO:0000256" key="17">
    <source>
        <dbReference type="ARBA" id="ARBA00023180"/>
    </source>
</evidence>
<evidence type="ECO:0000256" key="9">
    <source>
        <dbReference type="ARBA" id="ARBA00022729"/>
    </source>
</evidence>
<proteinExistence type="predicted"/>
<keyword evidence="14" id="KW-1133">Transmembrane helix</keyword>
<evidence type="ECO:0000256" key="14">
    <source>
        <dbReference type="ARBA" id="ARBA00022989"/>
    </source>
</evidence>
<evidence type="ECO:0000256" key="13">
    <source>
        <dbReference type="ARBA" id="ARBA00022840"/>
    </source>
</evidence>
<accession>A0A067DRS6</accession>
<dbReference type="InterPro" id="IPR051716">
    <property type="entry name" value="Plant_RL_S/T_kinase"/>
</dbReference>
<dbReference type="Pfam" id="PF13855">
    <property type="entry name" value="LRR_8"/>
    <property type="match status" value="4"/>
</dbReference>
<keyword evidence="5" id="KW-0597">Phosphoprotein</keyword>
<evidence type="ECO:0000256" key="18">
    <source>
        <dbReference type="ARBA" id="ARBA00047899"/>
    </source>
</evidence>
<dbReference type="PROSITE" id="PS51450">
    <property type="entry name" value="LRR"/>
    <property type="match status" value="2"/>
</dbReference>
<dbReference type="Pfam" id="PF00560">
    <property type="entry name" value="LRR_1"/>
    <property type="match status" value="4"/>
</dbReference>
<evidence type="ECO:0000256" key="12">
    <source>
        <dbReference type="ARBA" id="ARBA00022777"/>
    </source>
</evidence>
<name>A0A067DRS6_CITSI</name>
<keyword evidence="4" id="KW-0723">Serine/threonine-protein kinase</keyword>
<dbReference type="FunFam" id="3.80.10.10:FF:000233">
    <property type="entry name" value="Leucine-rich repeat receptor-like protein kinase TDR"/>
    <property type="match status" value="1"/>
</dbReference>
<evidence type="ECO:0000256" key="7">
    <source>
        <dbReference type="ARBA" id="ARBA00022679"/>
    </source>
</evidence>